<dbReference type="InterPro" id="IPR020904">
    <property type="entry name" value="Sc_DH/Rdtase_CS"/>
</dbReference>
<evidence type="ECO:0000256" key="1">
    <source>
        <dbReference type="ARBA" id="ARBA00006484"/>
    </source>
</evidence>
<protein>
    <recommendedName>
        <fullName evidence="2">Ketoreductase domain-containing protein</fullName>
    </recommendedName>
</protein>
<dbReference type="Gene3D" id="3.40.50.720">
    <property type="entry name" value="NAD(P)-binding Rossmann-like Domain"/>
    <property type="match status" value="1"/>
</dbReference>
<evidence type="ECO:0000313" key="3">
    <source>
        <dbReference type="EMBL" id="SUZ71800.1"/>
    </source>
</evidence>
<dbReference type="PRINTS" id="PR00081">
    <property type="entry name" value="GDHRDH"/>
</dbReference>
<dbReference type="SMART" id="SM00822">
    <property type="entry name" value="PKS_KR"/>
    <property type="match status" value="1"/>
</dbReference>
<dbReference type="InterPro" id="IPR036291">
    <property type="entry name" value="NAD(P)-bd_dom_sf"/>
</dbReference>
<proteinExistence type="inferred from homology"/>
<dbReference type="AlphaFoldDB" id="A0A381PY64"/>
<accession>A0A381PY64</accession>
<gene>
    <name evidence="3" type="ORF">METZ01_LOCUS24654</name>
</gene>
<organism evidence="3">
    <name type="scientific">marine metagenome</name>
    <dbReference type="NCBI Taxonomy" id="408172"/>
    <lineage>
        <taxon>unclassified sequences</taxon>
        <taxon>metagenomes</taxon>
        <taxon>ecological metagenomes</taxon>
    </lineage>
</organism>
<dbReference type="PANTHER" id="PTHR43943:SF2">
    <property type="entry name" value="DEHYDROGENASE_REDUCTASE 4"/>
    <property type="match status" value="1"/>
</dbReference>
<dbReference type="Pfam" id="PF13561">
    <property type="entry name" value="adh_short_C2"/>
    <property type="match status" value="1"/>
</dbReference>
<sequence length="258" mass="26234">MLDRDGVAALHDLTGRVAVVTGGSRGIGRAVAEAFAAQGASVVVASRKAEACDEAVAAIRAVGGEALAVPTHVGNLDDLRRLADSAAGEYGGIDILVNNAANPVAQPIGEITAEAFAKSFEVNVRGPLFLFQACLPHLLASDHASVVNVISAGAFLSTPGVSMYGAGKAALLSFTRSMAAEYAARGIRINALAPGATDTTMVRNIGPEALASMARASHLKRLADPDEMVGAVLYMASDAGSFMTGQCLTVDGGMVPAR</sequence>
<dbReference type="PRINTS" id="PR00080">
    <property type="entry name" value="SDRFAMILY"/>
</dbReference>
<comment type="similarity">
    <text evidence="1">Belongs to the short-chain dehydrogenases/reductases (SDR) family.</text>
</comment>
<dbReference type="PROSITE" id="PS00061">
    <property type="entry name" value="ADH_SHORT"/>
    <property type="match status" value="1"/>
</dbReference>
<dbReference type="CDD" id="cd05233">
    <property type="entry name" value="SDR_c"/>
    <property type="match status" value="1"/>
</dbReference>
<dbReference type="SUPFAM" id="SSF51735">
    <property type="entry name" value="NAD(P)-binding Rossmann-fold domains"/>
    <property type="match status" value="1"/>
</dbReference>
<reference evidence="3" key="1">
    <citation type="submission" date="2018-05" db="EMBL/GenBank/DDBJ databases">
        <authorList>
            <person name="Lanie J.A."/>
            <person name="Ng W.-L."/>
            <person name="Kazmierczak K.M."/>
            <person name="Andrzejewski T.M."/>
            <person name="Davidsen T.M."/>
            <person name="Wayne K.J."/>
            <person name="Tettelin H."/>
            <person name="Glass J.I."/>
            <person name="Rusch D."/>
            <person name="Podicherti R."/>
            <person name="Tsui H.-C.T."/>
            <person name="Winkler M.E."/>
        </authorList>
    </citation>
    <scope>NUCLEOTIDE SEQUENCE</scope>
</reference>
<dbReference type="NCBIfam" id="NF005559">
    <property type="entry name" value="PRK07231.1"/>
    <property type="match status" value="1"/>
</dbReference>
<feature type="domain" description="Ketoreductase" evidence="2">
    <location>
        <begin position="16"/>
        <end position="228"/>
    </location>
</feature>
<dbReference type="PANTHER" id="PTHR43943">
    <property type="entry name" value="DEHYDROGENASE/REDUCTASE (SDR FAMILY) MEMBER 4"/>
    <property type="match status" value="1"/>
</dbReference>
<dbReference type="EMBL" id="UINC01001133">
    <property type="protein sequence ID" value="SUZ71800.1"/>
    <property type="molecule type" value="Genomic_DNA"/>
</dbReference>
<dbReference type="InterPro" id="IPR057326">
    <property type="entry name" value="KR_dom"/>
</dbReference>
<evidence type="ECO:0000259" key="2">
    <source>
        <dbReference type="SMART" id="SM00822"/>
    </source>
</evidence>
<dbReference type="InterPro" id="IPR002347">
    <property type="entry name" value="SDR_fam"/>
</dbReference>
<name>A0A381PY64_9ZZZZ</name>
<dbReference type="FunFam" id="3.40.50.720:FF:000084">
    <property type="entry name" value="Short-chain dehydrogenase reductase"/>
    <property type="match status" value="1"/>
</dbReference>